<evidence type="ECO:0000313" key="4">
    <source>
        <dbReference type="Proteomes" id="UP000008810"/>
    </source>
</evidence>
<evidence type="ECO:0000313" key="3">
    <source>
        <dbReference type="EnsemblPlants" id="PNT62258"/>
    </source>
</evidence>
<dbReference type="Pfam" id="PF17820">
    <property type="entry name" value="PDZ_6"/>
    <property type="match status" value="1"/>
</dbReference>
<dbReference type="InterPro" id="IPR036034">
    <property type="entry name" value="PDZ_sf"/>
</dbReference>
<dbReference type="EMBL" id="CM000883">
    <property type="protein sequence ID" value="PNT62258.1"/>
    <property type="molecule type" value="Genomic_DNA"/>
</dbReference>
<name>A0A2K2CJP4_BRADI</name>
<dbReference type="SUPFAM" id="SSF50156">
    <property type="entry name" value="PDZ domain-like"/>
    <property type="match status" value="1"/>
</dbReference>
<dbReference type="InParanoid" id="A0A2K2CJP4"/>
<dbReference type="OrthoDB" id="646838at2759"/>
<dbReference type="Proteomes" id="UP000008810">
    <property type="component" value="Chromosome 4"/>
</dbReference>
<dbReference type="EnsemblPlants" id="PNT62258">
    <property type="protein sequence ID" value="PNT62258"/>
    <property type="gene ID" value="BRADI_4g00707v3"/>
</dbReference>
<dbReference type="InterPro" id="IPR041489">
    <property type="entry name" value="PDZ_6"/>
</dbReference>
<dbReference type="Gramene" id="PNT62258">
    <property type="protein sequence ID" value="PNT62258"/>
    <property type="gene ID" value="BRADI_4g00707v3"/>
</dbReference>
<organism evidence="2">
    <name type="scientific">Brachypodium distachyon</name>
    <name type="common">Purple false brome</name>
    <name type="synonym">Trachynia distachya</name>
    <dbReference type="NCBI Taxonomy" id="15368"/>
    <lineage>
        <taxon>Eukaryota</taxon>
        <taxon>Viridiplantae</taxon>
        <taxon>Streptophyta</taxon>
        <taxon>Embryophyta</taxon>
        <taxon>Tracheophyta</taxon>
        <taxon>Spermatophyta</taxon>
        <taxon>Magnoliopsida</taxon>
        <taxon>Liliopsida</taxon>
        <taxon>Poales</taxon>
        <taxon>Poaceae</taxon>
        <taxon>BOP clade</taxon>
        <taxon>Pooideae</taxon>
        <taxon>Stipodae</taxon>
        <taxon>Brachypodieae</taxon>
        <taxon>Brachypodium</taxon>
    </lineage>
</organism>
<dbReference type="Gene3D" id="2.30.42.10">
    <property type="match status" value="1"/>
</dbReference>
<reference evidence="3" key="3">
    <citation type="submission" date="2018-08" db="UniProtKB">
        <authorList>
            <consortium name="EnsemblPlants"/>
        </authorList>
    </citation>
    <scope>IDENTIFICATION</scope>
    <source>
        <strain evidence="3">cv. Bd21</strain>
    </source>
</reference>
<dbReference type="AlphaFoldDB" id="A0A2K2CJP4"/>
<dbReference type="PANTHER" id="PTHR47389">
    <property type="entry name" value="OS09G0436400 PROTEIN"/>
    <property type="match status" value="1"/>
</dbReference>
<gene>
    <name evidence="2" type="ORF">BRADI_4g00707v3</name>
</gene>
<reference evidence="2 3" key="1">
    <citation type="journal article" date="2010" name="Nature">
        <title>Genome sequencing and analysis of the model grass Brachypodium distachyon.</title>
        <authorList>
            <consortium name="International Brachypodium Initiative"/>
        </authorList>
    </citation>
    <scope>NUCLEOTIDE SEQUENCE [LARGE SCALE GENOMIC DNA]</scope>
    <source>
        <strain evidence="2 3">Bd21</strain>
    </source>
</reference>
<evidence type="ECO:0000259" key="1">
    <source>
        <dbReference type="Pfam" id="PF17820"/>
    </source>
</evidence>
<dbReference type="PANTHER" id="PTHR47389:SF5">
    <property type="entry name" value="OS09G0436700 PROTEIN"/>
    <property type="match status" value="1"/>
</dbReference>
<protein>
    <recommendedName>
        <fullName evidence="1">PDZ domain-containing protein</fullName>
    </recommendedName>
</protein>
<sequence>MYNIEDGLVVQEVSKRSCAQKLGIREGDIIESFNGECISTTLELENMLLSICKGPFGDLNAKVDISVGVFHIRKQLRRNVVLTANVSEHGEIVRGPRFS</sequence>
<accession>A0A2K2CJP4</accession>
<evidence type="ECO:0000313" key="2">
    <source>
        <dbReference type="EMBL" id="PNT62258.1"/>
    </source>
</evidence>
<reference evidence="2" key="2">
    <citation type="submission" date="2017-06" db="EMBL/GenBank/DDBJ databases">
        <title>WGS assembly of Brachypodium distachyon.</title>
        <authorList>
            <consortium name="The International Brachypodium Initiative"/>
            <person name="Lucas S."/>
            <person name="Harmon-Smith M."/>
            <person name="Lail K."/>
            <person name="Tice H."/>
            <person name="Grimwood J."/>
            <person name="Bruce D."/>
            <person name="Barry K."/>
            <person name="Shu S."/>
            <person name="Lindquist E."/>
            <person name="Wang M."/>
            <person name="Pitluck S."/>
            <person name="Vogel J.P."/>
            <person name="Garvin D.F."/>
            <person name="Mockler T.C."/>
            <person name="Schmutz J."/>
            <person name="Rokhsar D."/>
            <person name="Bevan M.W."/>
        </authorList>
    </citation>
    <scope>NUCLEOTIDE SEQUENCE</scope>
    <source>
        <strain evidence="2">Bd21</strain>
    </source>
</reference>
<keyword evidence="4" id="KW-1185">Reference proteome</keyword>
<feature type="domain" description="PDZ" evidence="1">
    <location>
        <begin position="9"/>
        <end position="48"/>
    </location>
</feature>
<proteinExistence type="predicted"/>